<dbReference type="GeneID" id="107775524"/>
<organism evidence="4">
    <name type="scientific">Nicotiana tabacum</name>
    <name type="common">Common tobacco</name>
    <dbReference type="NCBI Taxonomy" id="4097"/>
    <lineage>
        <taxon>Eukaryota</taxon>
        <taxon>Viridiplantae</taxon>
        <taxon>Streptophyta</taxon>
        <taxon>Embryophyta</taxon>
        <taxon>Tracheophyta</taxon>
        <taxon>Spermatophyta</taxon>
        <taxon>Magnoliopsida</taxon>
        <taxon>eudicotyledons</taxon>
        <taxon>Gunneridae</taxon>
        <taxon>Pentapetalae</taxon>
        <taxon>asterids</taxon>
        <taxon>lamiids</taxon>
        <taxon>Solanales</taxon>
        <taxon>Solanaceae</taxon>
        <taxon>Nicotianoideae</taxon>
        <taxon>Nicotianeae</taxon>
        <taxon>Nicotiana</taxon>
    </lineage>
</organism>
<protein>
    <submittedName>
        <fullName evidence="2 3">Uncharacterized protein At2g39910-like isoform X1</fullName>
    </submittedName>
</protein>
<dbReference type="PANTHER" id="PTHR14873:SF1">
    <property type="entry name" value="OS06G0694100 PROTEIN"/>
    <property type="match status" value="1"/>
</dbReference>
<dbReference type="OrthoDB" id="753785at2759"/>
<dbReference type="KEGG" id="nta:107775524"/>
<dbReference type="SUPFAM" id="SSF48371">
    <property type="entry name" value="ARM repeat"/>
    <property type="match status" value="1"/>
</dbReference>
<dbReference type="STRING" id="4097.A0A1S3YEU0"/>
<accession>A0A1S3YEU0</accession>
<sequence length="468" mass="52627">MSKSLKVLIEDLLLLSEPIRESLSKACYTPPEGSNISVKSMLVSLLPYSNSLSNSELSETEIHSKIADFSLCCAALASTSESTHNQLSWVPNLLSIAAASAFKDLSIAYARKVGGNELMKIGELDGDLKSLPNEKKLAIQLMPQLLPLLKDKIKESTIDKSIDGDEISAASARVPVAYAIVAAYQFRWFISQVDYPHLGKVCSLVIPCALTALDHWSSEVKGQGMVSLIHLAKNVNAAEIGCYEDVILDACCQNIASDDDIWERVVQMSVLMVTFTQKSNPRSIWYEKMLNEMLSHLERQPRNKERCIGWLQHIEPLFNCLGLVLLAHFRRLFPLFFKWMHADDDRTVLLVLERIKTVVKLTWIRNSPHIERLVDELVSLYKEAALKIARVEIRKLVLQTLILIHQSKGSQFKAAWDKHKDDPDLTVFHHSFSEQQLAMVAASAILASFVLQNEPVLLLFHNNLPMML</sequence>
<dbReference type="PANTHER" id="PTHR14873">
    <property type="entry name" value="OS06G0694100 PROTEIN"/>
    <property type="match status" value="1"/>
</dbReference>
<dbReference type="AlphaFoldDB" id="A0A1S3YEU0"/>
<dbReference type="RefSeq" id="XP_016450749.1">
    <property type="nucleotide sequence ID" value="XM_016595263.1"/>
</dbReference>
<keyword evidence="1" id="KW-1185">Reference proteome</keyword>
<reference key="1">
    <citation type="journal article" date="2014" name="Nat. Commun.">
        <title>The tobacco genome sequence and its comparison with those of tomato and potato.</title>
        <authorList>
            <person name="Sierro N."/>
            <person name="Battey J.N."/>
            <person name="Ouadi S."/>
            <person name="Bakaher N."/>
            <person name="Bovet L."/>
            <person name="Willig A."/>
            <person name="Goepfert S."/>
            <person name="Peitsch M.C."/>
            <person name="Ivanov N.V."/>
        </authorList>
    </citation>
    <scope>NUCLEOTIDE SEQUENCE [LARGE SCALE GENOMIC DNA]</scope>
    <source>
        <strain>cv. TN90</strain>
    </source>
</reference>
<proteinExistence type="predicted"/>
<name>A0A1S3YEU0_TOBAC</name>
<dbReference type="PaxDb" id="4097-A0A1S3YEU0"/>
<dbReference type="InterPro" id="IPR016024">
    <property type="entry name" value="ARM-type_fold"/>
</dbReference>
<dbReference type="RefSeq" id="XP_016450750.1">
    <property type="nucleotide sequence ID" value="XM_016595264.1"/>
</dbReference>
<reference evidence="2 3" key="2">
    <citation type="submission" date="2025-04" db="UniProtKB">
        <authorList>
            <consortium name="RefSeq"/>
        </authorList>
    </citation>
    <scope>IDENTIFICATION</scope>
</reference>
<gene>
    <name evidence="2 3 4" type="primary">LOC107775524</name>
</gene>
<evidence type="ECO:0000313" key="1">
    <source>
        <dbReference type="Proteomes" id="UP000790787"/>
    </source>
</evidence>
<dbReference type="Proteomes" id="UP000790787">
    <property type="component" value="Chromosome 6"/>
</dbReference>
<evidence type="ECO:0000313" key="3">
    <source>
        <dbReference type="RefSeq" id="XP_016450750.1"/>
    </source>
</evidence>
<evidence type="ECO:0000313" key="2">
    <source>
        <dbReference type="RefSeq" id="XP_016450749.1"/>
    </source>
</evidence>
<evidence type="ECO:0000313" key="4">
    <source>
        <dbReference type="RefSeq" id="XP_016450751.1"/>
    </source>
</evidence>
<dbReference type="RefSeq" id="XP_016450751.1">
    <property type="nucleotide sequence ID" value="XM_016595265.1"/>
</dbReference>